<evidence type="ECO:0000313" key="2">
    <source>
        <dbReference type="Proteomes" id="UP000800082"/>
    </source>
</evidence>
<dbReference type="GeneID" id="54351426"/>
<keyword evidence="2" id="KW-1185">Reference proteome</keyword>
<reference evidence="1" key="1">
    <citation type="journal article" date="2020" name="Stud. Mycol.">
        <title>101 Dothideomycetes genomes: a test case for predicting lifestyles and emergence of pathogens.</title>
        <authorList>
            <person name="Haridas S."/>
            <person name="Albert R."/>
            <person name="Binder M."/>
            <person name="Bloem J."/>
            <person name="Labutti K."/>
            <person name="Salamov A."/>
            <person name="Andreopoulos B."/>
            <person name="Baker S."/>
            <person name="Barry K."/>
            <person name="Bills G."/>
            <person name="Bluhm B."/>
            <person name="Cannon C."/>
            <person name="Castanera R."/>
            <person name="Culley D."/>
            <person name="Daum C."/>
            <person name="Ezra D."/>
            <person name="Gonzalez J."/>
            <person name="Henrissat B."/>
            <person name="Kuo A."/>
            <person name="Liang C."/>
            <person name="Lipzen A."/>
            <person name="Lutzoni F."/>
            <person name="Magnuson J."/>
            <person name="Mondo S."/>
            <person name="Nolan M."/>
            <person name="Ohm R."/>
            <person name="Pangilinan J."/>
            <person name="Park H.-J."/>
            <person name="Ramirez L."/>
            <person name="Alfaro M."/>
            <person name="Sun H."/>
            <person name="Tritt A."/>
            <person name="Yoshinaga Y."/>
            <person name="Zwiers L.-H."/>
            <person name="Turgeon B."/>
            <person name="Goodwin S."/>
            <person name="Spatafora J."/>
            <person name="Crous P."/>
            <person name="Grigoriev I."/>
        </authorList>
    </citation>
    <scope>NUCLEOTIDE SEQUENCE</scope>
    <source>
        <strain evidence="1">CBS 183.55</strain>
    </source>
</reference>
<evidence type="ECO:0000313" key="1">
    <source>
        <dbReference type="EMBL" id="KAF1924821.1"/>
    </source>
</evidence>
<dbReference type="RefSeq" id="XP_033445073.1">
    <property type="nucleotide sequence ID" value="XM_033593758.1"/>
</dbReference>
<dbReference type="InterPro" id="IPR036873">
    <property type="entry name" value="Rhodanese-like_dom_sf"/>
</dbReference>
<organism evidence="1 2">
    <name type="scientific">Didymella exigua CBS 183.55</name>
    <dbReference type="NCBI Taxonomy" id="1150837"/>
    <lineage>
        <taxon>Eukaryota</taxon>
        <taxon>Fungi</taxon>
        <taxon>Dikarya</taxon>
        <taxon>Ascomycota</taxon>
        <taxon>Pezizomycotina</taxon>
        <taxon>Dothideomycetes</taxon>
        <taxon>Pleosporomycetidae</taxon>
        <taxon>Pleosporales</taxon>
        <taxon>Pleosporineae</taxon>
        <taxon>Didymellaceae</taxon>
        <taxon>Didymella</taxon>
    </lineage>
</organism>
<dbReference type="Proteomes" id="UP000800082">
    <property type="component" value="Unassembled WGS sequence"/>
</dbReference>
<protein>
    <recommendedName>
        <fullName evidence="3">Rhodanese domain-containing protein</fullName>
    </recommendedName>
</protein>
<sequence>MSVKPSVSVLPTHKKSDFGYKDLDAVTAQDLHGWLKTWNPFQTPIAFVDCQSNGDNSKKRFTGAYQLQIQGPDAIRVFQSEQGIRILPALANKHLVVFYCVQGSLRSPSAMQGYLQIKPRTQKVVFLEGGVSGFANKYPNHRMIESYVPLKAKL</sequence>
<accession>A0A6A5R9D4</accession>
<name>A0A6A5R9D4_9PLEO</name>
<dbReference type="AlphaFoldDB" id="A0A6A5R9D4"/>
<evidence type="ECO:0008006" key="3">
    <source>
        <dbReference type="Google" id="ProtNLM"/>
    </source>
</evidence>
<dbReference type="EMBL" id="ML978990">
    <property type="protein sequence ID" value="KAF1924821.1"/>
    <property type="molecule type" value="Genomic_DNA"/>
</dbReference>
<dbReference type="Gene3D" id="3.40.250.10">
    <property type="entry name" value="Rhodanese-like domain"/>
    <property type="match status" value="1"/>
</dbReference>
<dbReference type="SUPFAM" id="SSF52821">
    <property type="entry name" value="Rhodanese/Cell cycle control phosphatase"/>
    <property type="match status" value="1"/>
</dbReference>
<gene>
    <name evidence="1" type="ORF">M421DRAFT_424451</name>
</gene>
<proteinExistence type="predicted"/>